<sequence>MATCIVASKRPFLTLPFLLPSLSESAALISRRNQSSYRRAKQRLRVKPDVSFGVPSNQFQDQIIYNPPSSAPSIYHTPTKFLPPNDARRALRTDSSVGQHNAGELPGVFKTAPERKYHLNPSDIEEIRKLRLSDPMTWSRWKLAKRFDCSPMFIGMVCEASPQKKEIQRQVLEAVQSRWGAKRRMAREDRQLRKESWGRDE</sequence>
<dbReference type="PANTHER" id="PTHR28266:SF1">
    <property type="entry name" value="LARGE RIBOSOMAL SUBUNIT PROTEIN ML58"/>
    <property type="match status" value="1"/>
</dbReference>
<dbReference type="GO" id="GO:0003735">
    <property type="term" value="F:structural constituent of ribosome"/>
    <property type="evidence" value="ECO:0007669"/>
    <property type="project" value="TreeGrafter"/>
</dbReference>
<name>A0A1L9RHG7_ASPWE</name>
<dbReference type="GO" id="GO:0005762">
    <property type="term" value="C:mitochondrial large ribosomal subunit"/>
    <property type="evidence" value="ECO:0007669"/>
    <property type="project" value="TreeGrafter"/>
</dbReference>
<evidence type="ECO:0000313" key="2">
    <source>
        <dbReference type="Proteomes" id="UP000184383"/>
    </source>
</evidence>
<dbReference type="PANTHER" id="PTHR28266">
    <property type="entry name" value="54S RIBOSOMAL PROTEIN L20, MITOCHONDRIAL"/>
    <property type="match status" value="1"/>
</dbReference>
<accession>A0A1L9RHG7</accession>
<protein>
    <submittedName>
        <fullName evidence="1">Uncharacterized protein</fullName>
    </submittedName>
</protein>
<dbReference type="Pfam" id="PF12824">
    <property type="entry name" value="MRP-L20"/>
    <property type="match status" value="1"/>
</dbReference>
<dbReference type="STRING" id="1073089.A0A1L9RHG7"/>
<proteinExistence type="predicted"/>
<evidence type="ECO:0000313" key="1">
    <source>
        <dbReference type="EMBL" id="OJJ34297.1"/>
    </source>
</evidence>
<dbReference type="AlphaFoldDB" id="A0A1L9RHG7"/>
<dbReference type="OrthoDB" id="6021263at2759"/>
<organism evidence="1 2">
    <name type="scientific">Aspergillus wentii DTO 134E9</name>
    <dbReference type="NCBI Taxonomy" id="1073089"/>
    <lineage>
        <taxon>Eukaryota</taxon>
        <taxon>Fungi</taxon>
        <taxon>Dikarya</taxon>
        <taxon>Ascomycota</taxon>
        <taxon>Pezizomycotina</taxon>
        <taxon>Eurotiomycetes</taxon>
        <taxon>Eurotiomycetidae</taxon>
        <taxon>Eurotiales</taxon>
        <taxon>Aspergillaceae</taxon>
        <taxon>Aspergillus</taxon>
        <taxon>Aspergillus subgen. Cremei</taxon>
    </lineage>
</organism>
<dbReference type="RefSeq" id="XP_040687973.1">
    <property type="nucleotide sequence ID" value="XM_040835741.1"/>
</dbReference>
<dbReference type="VEuPathDB" id="FungiDB:ASPWEDRAFT_42263"/>
<dbReference type="Proteomes" id="UP000184383">
    <property type="component" value="Unassembled WGS sequence"/>
</dbReference>
<dbReference type="GeneID" id="63751589"/>
<reference evidence="2" key="1">
    <citation type="journal article" date="2017" name="Genome Biol.">
        <title>Comparative genomics reveals high biological diversity and specific adaptations in the industrially and medically important fungal genus Aspergillus.</title>
        <authorList>
            <person name="de Vries R.P."/>
            <person name="Riley R."/>
            <person name="Wiebenga A."/>
            <person name="Aguilar-Osorio G."/>
            <person name="Amillis S."/>
            <person name="Uchima C.A."/>
            <person name="Anderluh G."/>
            <person name="Asadollahi M."/>
            <person name="Askin M."/>
            <person name="Barry K."/>
            <person name="Battaglia E."/>
            <person name="Bayram O."/>
            <person name="Benocci T."/>
            <person name="Braus-Stromeyer S.A."/>
            <person name="Caldana C."/>
            <person name="Canovas D."/>
            <person name="Cerqueira G.C."/>
            <person name="Chen F."/>
            <person name="Chen W."/>
            <person name="Choi C."/>
            <person name="Clum A."/>
            <person name="Dos Santos R.A."/>
            <person name="Damasio A.R."/>
            <person name="Diallinas G."/>
            <person name="Emri T."/>
            <person name="Fekete E."/>
            <person name="Flipphi M."/>
            <person name="Freyberg S."/>
            <person name="Gallo A."/>
            <person name="Gournas C."/>
            <person name="Habgood R."/>
            <person name="Hainaut M."/>
            <person name="Harispe M.L."/>
            <person name="Henrissat B."/>
            <person name="Hilden K.S."/>
            <person name="Hope R."/>
            <person name="Hossain A."/>
            <person name="Karabika E."/>
            <person name="Karaffa L."/>
            <person name="Karanyi Z."/>
            <person name="Krasevec N."/>
            <person name="Kuo A."/>
            <person name="Kusch H."/>
            <person name="LaButti K."/>
            <person name="Lagendijk E.L."/>
            <person name="Lapidus A."/>
            <person name="Levasseur A."/>
            <person name="Lindquist E."/>
            <person name="Lipzen A."/>
            <person name="Logrieco A.F."/>
            <person name="MacCabe A."/>
            <person name="Maekelae M.R."/>
            <person name="Malavazi I."/>
            <person name="Melin P."/>
            <person name="Meyer V."/>
            <person name="Mielnichuk N."/>
            <person name="Miskei M."/>
            <person name="Molnar A.P."/>
            <person name="Mule G."/>
            <person name="Ngan C.Y."/>
            <person name="Orejas M."/>
            <person name="Orosz E."/>
            <person name="Ouedraogo J.P."/>
            <person name="Overkamp K.M."/>
            <person name="Park H.-S."/>
            <person name="Perrone G."/>
            <person name="Piumi F."/>
            <person name="Punt P.J."/>
            <person name="Ram A.F."/>
            <person name="Ramon A."/>
            <person name="Rauscher S."/>
            <person name="Record E."/>
            <person name="Riano-Pachon D.M."/>
            <person name="Robert V."/>
            <person name="Roehrig J."/>
            <person name="Ruller R."/>
            <person name="Salamov A."/>
            <person name="Salih N.S."/>
            <person name="Samson R.A."/>
            <person name="Sandor E."/>
            <person name="Sanguinetti M."/>
            <person name="Schuetze T."/>
            <person name="Sepcic K."/>
            <person name="Shelest E."/>
            <person name="Sherlock G."/>
            <person name="Sophianopoulou V."/>
            <person name="Squina F.M."/>
            <person name="Sun H."/>
            <person name="Susca A."/>
            <person name="Todd R.B."/>
            <person name="Tsang A."/>
            <person name="Unkles S.E."/>
            <person name="van de Wiele N."/>
            <person name="van Rossen-Uffink D."/>
            <person name="Oliveira J.V."/>
            <person name="Vesth T.C."/>
            <person name="Visser J."/>
            <person name="Yu J.-H."/>
            <person name="Zhou M."/>
            <person name="Andersen M.R."/>
            <person name="Archer D.B."/>
            <person name="Baker S.E."/>
            <person name="Benoit I."/>
            <person name="Brakhage A.A."/>
            <person name="Braus G.H."/>
            <person name="Fischer R."/>
            <person name="Frisvad J.C."/>
            <person name="Goldman G.H."/>
            <person name="Houbraken J."/>
            <person name="Oakley B."/>
            <person name="Pocsi I."/>
            <person name="Scazzocchio C."/>
            <person name="Seiboth B."/>
            <person name="vanKuyk P.A."/>
            <person name="Wortman J."/>
            <person name="Dyer P.S."/>
            <person name="Grigoriev I.V."/>
        </authorList>
    </citation>
    <scope>NUCLEOTIDE SEQUENCE [LARGE SCALE GENOMIC DNA]</scope>
    <source>
        <strain evidence="2">DTO 134E9</strain>
    </source>
</reference>
<keyword evidence="2" id="KW-1185">Reference proteome</keyword>
<gene>
    <name evidence="1" type="ORF">ASPWEDRAFT_42263</name>
</gene>
<dbReference type="InterPro" id="IPR024388">
    <property type="entry name" value="Ribosomal_mL58"/>
</dbReference>
<dbReference type="EMBL" id="KV878213">
    <property type="protein sequence ID" value="OJJ34297.1"/>
    <property type="molecule type" value="Genomic_DNA"/>
</dbReference>